<dbReference type="InterPro" id="IPR032250">
    <property type="entry name" value="DUF4825"/>
</dbReference>
<keyword evidence="4" id="KW-0479">Metal-binding</keyword>
<keyword evidence="4" id="KW-0863">Zinc-finger</keyword>
<dbReference type="AlphaFoldDB" id="A0A1I0DFU9"/>
<feature type="domain" description="Putative zinc-finger" evidence="2">
    <location>
        <begin position="7"/>
        <end position="40"/>
    </location>
</feature>
<feature type="transmembrane region" description="Helical" evidence="1">
    <location>
        <begin position="74"/>
        <end position="96"/>
    </location>
</feature>
<protein>
    <submittedName>
        <fullName evidence="4">Putative zinc-finger</fullName>
    </submittedName>
</protein>
<dbReference type="RefSeq" id="WP_092478119.1">
    <property type="nucleotide sequence ID" value="NZ_FOHN01000014.1"/>
</dbReference>
<dbReference type="GO" id="GO:0008270">
    <property type="term" value="F:zinc ion binding"/>
    <property type="evidence" value="ECO:0007669"/>
    <property type="project" value="UniProtKB-KW"/>
</dbReference>
<reference evidence="4 5" key="1">
    <citation type="submission" date="2016-10" db="EMBL/GenBank/DDBJ databases">
        <authorList>
            <person name="de Groot N.N."/>
        </authorList>
    </citation>
    <scope>NUCLEOTIDE SEQUENCE [LARGE SCALE GENOMIC DNA]</scope>
    <source>
        <strain evidence="4 5">DSM 1801</strain>
    </source>
</reference>
<dbReference type="Pfam" id="PF13490">
    <property type="entry name" value="zf-HC2"/>
    <property type="match status" value="1"/>
</dbReference>
<feature type="domain" description="DUF4825" evidence="3">
    <location>
        <begin position="193"/>
        <end position="288"/>
    </location>
</feature>
<gene>
    <name evidence="4" type="ORF">SAMN04487772_11450</name>
</gene>
<evidence type="ECO:0000256" key="1">
    <source>
        <dbReference type="SAM" id="Phobius"/>
    </source>
</evidence>
<evidence type="ECO:0000259" key="3">
    <source>
        <dbReference type="Pfam" id="PF16107"/>
    </source>
</evidence>
<evidence type="ECO:0000313" key="5">
    <source>
        <dbReference type="Proteomes" id="UP000199800"/>
    </source>
</evidence>
<accession>A0A1I0DFU9</accession>
<dbReference type="EMBL" id="FOHN01000014">
    <property type="protein sequence ID" value="SET31063.1"/>
    <property type="molecule type" value="Genomic_DNA"/>
</dbReference>
<organism evidence="4 5">
    <name type="scientific">[Clostridium] polysaccharolyticum</name>
    <dbReference type="NCBI Taxonomy" id="29364"/>
    <lineage>
        <taxon>Bacteria</taxon>
        <taxon>Bacillati</taxon>
        <taxon>Bacillota</taxon>
        <taxon>Clostridia</taxon>
        <taxon>Lachnospirales</taxon>
        <taxon>Lachnospiraceae</taxon>
    </lineage>
</organism>
<keyword evidence="1" id="KW-1133">Transmembrane helix</keyword>
<dbReference type="Proteomes" id="UP000199800">
    <property type="component" value="Unassembled WGS sequence"/>
</dbReference>
<name>A0A1I0DFU9_9FIRM</name>
<proteinExistence type="predicted"/>
<keyword evidence="1" id="KW-0812">Transmembrane</keyword>
<keyword evidence="4" id="KW-0862">Zinc</keyword>
<dbReference type="OrthoDB" id="6194834at2"/>
<evidence type="ECO:0000313" key="4">
    <source>
        <dbReference type="EMBL" id="SET31063.1"/>
    </source>
</evidence>
<sequence length="322" mass="36168">MKDKLSCEIVRDLLPLYVDKLTSEVTNDAIETHIQDCQDCSKVLESMKEPEPEKEVTKNEIDYLKKFRRKSVNMSFLVATVIIFLAIALTVVRIGFTGENSGWDAVYCNASVEGNTVTISGNVRDSYRGITRVKWEESGNTVSVKVYTAPKTILSHNTFHKTFTAKETVKTVRFETYILWENGTPIGRTASKLFADKNPYIGNMSANGKIAFGLGIGEQFGSYKTELQTLKEPYGWKLILDQVPIAKQNEEAAKKIMEADSYVMLAVIQNMGYVTWNYEVDGKRKEYTVTVNDAADYVGKDIKSCAETAAELQKLLKSLNIK</sequence>
<evidence type="ECO:0000259" key="2">
    <source>
        <dbReference type="Pfam" id="PF13490"/>
    </source>
</evidence>
<keyword evidence="1" id="KW-0472">Membrane</keyword>
<keyword evidence="5" id="KW-1185">Reference proteome</keyword>
<dbReference type="Pfam" id="PF16107">
    <property type="entry name" value="DUF4825"/>
    <property type="match status" value="1"/>
</dbReference>
<dbReference type="InterPro" id="IPR027383">
    <property type="entry name" value="Znf_put"/>
</dbReference>
<dbReference type="STRING" id="29364.SAMN04487772_11450"/>